<name>A0AA90NW40_9GAMM</name>
<gene>
    <name evidence="2" type="ORF">QS748_13190</name>
</gene>
<organism evidence="2 3">
    <name type="scientific">Candidatus Endonucleibacter bathymodioli</name>
    <dbReference type="NCBI Taxonomy" id="539814"/>
    <lineage>
        <taxon>Bacteria</taxon>
        <taxon>Pseudomonadati</taxon>
        <taxon>Pseudomonadota</taxon>
        <taxon>Gammaproteobacteria</taxon>
        <taxon>Oceanospirillales</taxon>
        <taxon>Endozoicomonadaceae</taxon>
        <taxon>Candidatus Endonucleibacter</taxon>
    </lineage>
</organism>
<dbReference type="InterPro" id="IPR007236">
    <property type="entry name" value="SlyX"/>
</dbReference>
<dbReference type="EMBL" id="JASXSV010000030">
    <property type="protein sequence ID" value="MDP0590077.1"/>
    <property type="molecule type" value="Genomic_DNA"/>
</dbReference>
<dbReference type="Gene3D" id="1.20.5.300">
    <property type="match status" value="1"/>
</dbReference>
<dbReference type="Proteomes" id="UP001178148">
    <property type="component" value="Unassembled WGS sequence"/>
</dbReference>
<comment type="caution">
    <text evidence="2">The sequence shown here is derived from an EMBL/GenBank/DDBJ whole genome shotgun (WGS) entry which is preliminary data.</text>
</comment>
<keyword evidence="1" id="KW-0175">Coiled coil</keyword>
<sequence length="67" mass="7879">MNYDHIELQTQLSFQENTVAQLNKVVTQHQQDIVELLAKVKQLQELYYSLAVNIKPDNQKNEVPPHY</sequence>
<keyword evidence="3" id="KW-1185">Reference proteome</keyword>
<evidence type="ECO:0000313" key="2">
    <source>
        <dbReference type="EMBL" id="MDP0590077.1"/>
    </source>
</evidence>
<dbReference type="Pfam" id="PF04102">
    <property type="entry name" value="SlyX"/>
    <property type="match status" value="1"/>
</dbReference>
<accession>A0AA90NW40</accession>
<evidence type="ECO:0000313" key="3">
    <source>
        <dbReference type="Proteomes" id="UP001178148"/>
    </source>
</evidence>
<reference evidence="2 3" key="1">
    <citation type="journal article" date="2023" name="bioRxiv">
        <title>An intranuclear bacterial parasite of deep-sea mussels expresses apoptosis inhibitors acquired from its host.</title>
        <authorList>
            <person name="Gonzalez Porras M.A."/>
            <person name="Assie A."/>
            <person name="Tietjen M."/>
            <person name="Violette M."/>
            <person name="Kleiner M."/>
            <person name="Gruber-Vodicka H."/>
            <person name="Dubilier N."/>
            <person name="Leisch N."/>
        </authorList>
    </citation>
    <scope>NUCLEOTIDE SEQUENCE [LARGE SCALE GENOMIC DNA]</scope>
    <source>
        <strain evidence="2">IAP13</strain>
    </source>
</reference>
<dbReference type="PANTHER" id="PTHR36508:SF1">
    <property type="entry name" value="PROTEIN SLYX"/>
    <property type="match status" value="1"/>
</dbReference>
<dbReference type="AlphaFoldDB" id="A0AA90NW40"/>
<protein>
    <submittedName>
        <fullName evidence="2">SlyX family protein</fullName>
    </submittedName>
</protein>
<feature type="coiled-coil region" evidence="1">
    <location>
        <begin position="19"/>
        <end position="46"/>
    </location>
</feature>
<dbReference type="PANTHER" id="PTHR36508">
    <property type="entry name" value="PROTEIN SLYX"/>
    <property type="match status" value="1"/>
</dbReference>
<evidence type="ECO:0000256" key="1">
    <source>
        <dbReference type="SAM" id="Coils"/>
    </source>
</evidence>
<proteinExistence type="predicted"/>